<name>A0A1H2L8S3_9ACTO</name>
<dbReference type="EMBL" id="LT629804">
    <property type="protein sequence ID" value="SDU77447.1"/>
    <property type="molecule type" value="Genomic_DNA"/>
</dbReference>
<evidence type="ECO:0000313" key="2">
    <source>
        <dbReference type="EMBL" id="SDU77447.1"/>
    </source>
</evidence>
<dbReference type="Pfam" id="PF13091">
    <property type="entry name" value="PLDc_2"/>
    <property type="match status" value="2"/>
</dbReference>
<keyword evidence="4" id="KW-1185">Reference proteome</keyword>
<dbReference type="EMBL" id="LT629804">
    <property type="protein sequence ID" value="SDU82793.1"/>
    <property type="molecule type" value="Genomic_DNA"/>
</dbReference>
<organism evidence="2 4">
    <name type="scientific">Arcanobacterium phocae</name>
    <dbReference type="NCBI Taxonomy" id="131112"/>
    <lineage>
        <taxon>Bacteria</taxon>
        <taxon>Bacillati</taxon>
        <taxon>Actinomycetota</taxon>
        <taxon>Actinomycetes</taxon>
        <taxon>Actinomycetales</taxon>
        <taxon>Actinomycetaceae</taxon>
        <taxon>Arcanobacterium</taxon>
    </lineage>
</organism>
<dbReference type="CDD" id="cd09159">
    <property type="entry name" value="PLDc_ybhO_like_2"/>
    <property type="match status" value="1"/>
</dbReference>
<dbReference type="PANTHER" id="PTHR21248:SF22">
    <property type="entry name" value="PHOSPHOLIPASE D"/>
    <property type="match status" value="1"/>
</dbReference>
<dbReference type="Proteomes" id="UP000214355">
    <property type="component" value="Chromosome I"/>
</dbReference>
<evidence type="ECO:0000313" key="3">
    <source>
        <dbReference type="EMBL" id="SDU82793.1"/>
    </source>
</evidence>
<dbReference type="SMART" id="SM00155">
    <property type="entry name" value="PLDc"/>
    <property type="match status" value="2"/>
</dbReference>
<evidence type="ECO:0000313" key="4">
    <source>
        <dbReference type="Proteomes" id="UP000214355"/>
    </source>
</evidence>
<feature type="domain" description="PLD phosphodiesterase" evidence="1">
    <location>
        <begin position="164"/>
        <end position="191"/>
    </location>
</feature>
<dbReference type="GeneID" id="65345521"/>
<dbReference type="PROSITE" id="PS50035">
    <property type="entry name" value="PLD"/>
    <property type="match status" value="2"/>
</dbReference>
<dbReference type="STRING" id="131112.SAMN04489737_0011"/>
<gene>
    <name evidence="2" type="ORF">SAMN04489737_0011</name>
    <name evidence="3" type="ORF">SAMN04489737_1805</name>
</gene>
<feature type="domain" description="PLD phosphodiesterase" evidence="1">
    <location>
        <begin position="332"/>
        <end position="359"/>
    </location>
</feature>
<accession>A0A1H2L8S3</accession>
<dbReference type="CDD" id="cd09110">
    <property type="entry name" value="PLDc_CLS_1"/>
    <property type="match status" value="1"/>
</dbReference>
<dbReference type="GO" id="GO:0030572">
    <property type="term" value="F:phosphatidyltransferase activity"/>
    <property type="evidence" value="ECO:0007669"/>
    <property type="project" value="UniProtKB-ARBA"/>
</dbReference>
<evidence type="ECO:0000259" key="1">
    <source>
        <dbReference type="PROSITE" id="PS50035"/>
    </source>
</evidence>
<dbReference type="InterPro" id="IPR001736">
    <property type="entry name" value="PLipase_D/transphosphatidylase"/>
</dbReference>
<dbReference type="OrthoDB" id="9762009at2"/>
<dbReference type="SUPFAM" id="SSF56024">
    <property type="entry name" value="Phospholipase D/nuclease"/>
    <property type="match status" value="2"/>
</dbReference>
<reference evidence="4" key="1">
    <citation type="submission" date="2016-10" db="EMBL/GenBank/DDBJ databases">
        <authorList>
            <person name="Varghese N."/>
            <person name="Submissions S."/>
        </authorList>
    </citation>
    <scope>NUCLEOTIDE SEQUENCE [LARGE SCALE GENOMIC DNA]</scope>
    <source>
        <strain evidence="4">DSM 10002</strain>
    </source>
</reference>
<dbReference type="RefSeq" id="WP_091278410.1">
    <property type="nucleotide sequence ID" value="NZ_JABAPK010000003.1"/>
</dbReference>
<dbReference type="InterPro" id="IPR025202">
    <property type="entry name" value="PLD-like_dom"/>
</dbReference>
<sequence length="419" mass="47800">MSFWKNRPASSAKRVVKFTLLAGLSAQIAALGAIIAVDAQRKRRNPQTGEFPHLPPRTARVSDSEVTVYTFGNHLYDDMIAAIESATDRVYFETYIIKADDVGYRFRTALIDAAERGVDVFIILDTLGNLNQDPKSRRFPELPNLHVIRFPLLRPWMFTTRSKDSGFDHRKILVIDGKIGFVGGYNIGRLYADHWRDTHIRVCGPRTWELENAFIDMWNVYRSHSQPALPDDVVRSWVSTFTVSQNVPAYRSYPIRAMYLDTINRASKNVWITMGYFIPDYAIKESLINAAKRGVDVRILIPQYSNHIISDWVGRPHYSELLAGGCRIFLYKDAMVHAKTMTVDGIWTTVGTANFDRLSMAGNYEANAEIFDPGVAEIMEETFRLDLTNCIELTRESWDSRTTLAWLAEKLMKPLAPFV</sequence>
<reference evidence="2" key="2">
    <citation type="submission" date="2016-10" db="EMBL/GenBank/DDBJ databases">
        <authorList>
            <person name="de Groot N.N."/>
        </authorList>
    </citation>
    <scope>NUCLEOTIDE SEQUENCE [LARGE SCALE GENOMIC DNA]</scope>
    <source>
        <strain evidence="2">DSM 10002</strain>
    </source>
</reference>
<dbReference type="AlphaFoldDB" id="A0A1H2L8S3"/>
<dbReference type="Gene3D" id="3.30.870.10">
    <property type="entry name" value="Endonuclease Chain A"/>
    <property type="match status" value="2"/>
</dbReference>
<proteinExistence type="predicted"/>
<dbReference type="PANTHER" id="PTHR21248">
    <property type="entry name" value="CARDIOLIPIN SYNTHASE"/>
    <property type="match status" value="1"/>
</dbReference>
<protein>
    <submittedName>
        <fullName evidence="2">Cardiolipin synthase</fullName>
    </submittedName>
</protein>
<dbReference type="GO" id="GO:0032049">
    <property type="term" value="P:cardiolipin biosynthetic process"/>
    <property type="evidence" value="ECO:0007669"/>
    <property type="project" value="UniProtKB-ARBA"/>
</dbReference>